<sequence>MSVLPKSLEFDFEFDNTDIEEDEFDEYYEYAYDFINNEFLLDDNGKQFYVTGNEAVKIWIYKTILTKRFVYSAYDDDFGTEIYDLIGEVISSQFKKEELKRLIIESIIIHPCITEIVSVEIETKKSVIEVEVEYKTKFDDEIEEVVCELRID</sequence>
<organism evidence="1 2">
    <name type="scientific">Finegoldia magna</name>
    <name type="common">Peptostreptococcus magnus</name>
    <dbReference type="NCBI Taxonomy" id="1260"/>
    <lineage>
        <taxon>Bacteria</taxon>
        <taxon>Bacillati</taxon>
        <taxon>Bacillota</taxon>
        <taxon>Tissierellia</taxon>
        <taxon>Tissierellales</taxon>
        <taxon>Peptoniphilaceae</taxon>
        <taxon>Finegoldia</taxon>
    </lineage>
</organism>
<dbReference type="Pfam" id="PF10934">
    <property type="entry name" value="Sheath_initiator"/>
    <property type="match status" value="1"/>
</dbReference>
<dbReference type="Proteomes" id="UP000215413">
    <property type="component" value="Unassembled WGS sequence"/>
</dbReference>
<dbReference type="RefSeq" id="WP_094205100.1">
    <property type="nucleotide sequence ID" value="NZ_JBKTVP010000001.1"/>
</dbReference>
<reference evidence="2" key="1">
    <citation type="submission" date="2017-04" db="EMBL/GenBank/DDBJ databases">
        <title>Finegoldia magna isolated from orthopedic joint implant-associated infections.</title>
        <authorList>
            <person name="Bjorklund S."/>
            <person name="Bruggemann H."/>
            <person name="Jensen A."/>
            <person name="Hellmark B."/>
            <person name="Soderquist B."/>
        </authorList>
    </citation>
    <scope>NUCLEOTIDE SEQUENCE [LARGE SCALE GENOMIC DNA]</scope>
    <source>
        <strain evidence="2">CCUG 54800</strain>
    </source>
</reference>
<gene>
    <name evidence="1" type="ORF">B9N49_00620</name>
</gene>
<dbReference type="AlphaFoldDB" id="A0A233V9V4"/>
<protein>
    <recommendedName>
        <fullName evidence="3">DUF2634 domain-containing protein</fullName>
    </recommendedName>
</protein>
<accession>A0A233V9V4</accession>
<dbReference type="Gene3D" id="3.10.450.40">
    <property type="match status" value="1"/>
</dbReference>
<evidence type="ECO:0000313" key="1">
    <source>
        <dbReference type="EMBL" id="OXZ29158.1"/>
    </source>
</evidence>
<comment type="caution">
    <text evidence="1">The sequence shown here is derived from an EMBL/GenBank/DDBJ whole genome shotgun (WGS) entry which is preliminary data.</text>
</comment>
<evidence type="ECO:0008006" key="3">
    <source>
        <dbReference type="Google" id="ProtNLM"/>
    </source>
</evidence>
<dbReference type="InterPro" id="IPR020288">
    <property type="entry name" value="Sheath_initiator"/>
</dbReference>
<dbReference type="EMBL" id="NDYC01000004">
    <property type="protein sequence ID" value="OXZ29158.1"/>
    <property type="molecule type" value="Genomic_DNA"/>
</dbReference>
<evidence type="ECO:0000313" key="2">
    <source>
        <dbReference type="Proteomes" id="UP000215413"/>
    </source>
</evidence>
<proteinExistence type="predicted"/>
<name>A0A233V9V4_FINMA</name>